<gene>
    <name evidence="1" type="ORF">F7Q92_14165</name>
</gene>
<dbReference type="Proteomes" id="UP000430120">
    <property type="component" value="Unassembled WGS sequence"/>
</dbReference>
<dbReference type="AlphaFoldDB" id="A0A643FAU0"/>
<accession>A0A643FAU0</accession>
<evidence type="ECO:0000313" key="1">
    <source>
        <dbReference type="EMBL" id="KAB0579899.1"/>
    </source>
</evidence>
<keyword evidence="2" id="KW-1185">Reference proteome</keyword>
<evidence type="ECO:0000313" key="2">
    <source>
        <dbReference type="Proteomes" id="UP000430120"/>
    </source>
</evidence>
<sequence>MNKDEAVNQLGASAPGWSSLLQPARLRAALCANDRLKLYLSVLQAAAAHAHAPHQALLDLAREIAAAGIGVREQAEWLHDLPATAALEGEAVRLPELPRLAAQLREDLGQMARPLLAQADADPALAERVGDWQARLQALAEGASLLDEALLRDLTSGQPEAGDSLHRLVMDLHKALNRLAARLASDNVAGAHAWDLAADGSDRPRVEAFMRGLARTRALKGEHPGLDTAATREGARLMIQNDIGTNDAHVIVLQVDTGGAAPSISLTYSDLHRQRFAFFQRLLAEVGAQWGPTQSRQTPGLNAGEAYHVGSARFAPADEAALQLMLEGIGERIVFLIDWNRARKRLLPFVDKAAAVAVLDATARQRVGHLAWLTLGGERLIWNAMAAQGPSAFRLGDRLDEVMGEDAAAAFLVEALALADRARAQAQPPALVADQVRTLLAQRLQGRHGGFEDLAEHAGLCHAMAQGLRDALAHGHDRDAAAAAHLAARAKTWERQADHLVMRARSQAERYPQWQPLLRLLEQSDDVADALEEACFVLGLRAEQAGSAPAAVRDALQALADCVLGAVQDHLKALTVAATLGQRSDAADRDEFLGASWRVLQAERHADELLRTARRALAQAARSDPDPVALTLGNELAAALELASDALLSLGYGLRERVFQRLDPGNA</sequence>
<organism evidence="1 2">
    <name type="scientific">Ideonella dechloratans</name>
    <dbReference type="NCBI Taxonomy" id="36863"/>
    <lineage>
        <taxon>Bacteria</taxon>
        <taxon>Pseudomonadati</taxon>
        <taxon>Pseudomonadota</taxon>
        <taxon>Betaproteobacteria</taxon>
        <taxon>Burkholderiales</taxon>
        <taxon>Sphaerotilaceae</taxon>
        <taxon>Ideonella</taxon>
    </lineage>
</organism>
<dbReference type="OrthoDB" id="5297572at2"/>
<dbReference type="RefSeq" id="WP_151124776.1">
    <property type="nucleotide sequence ID" value="NZ_CP088081.1"/>
</dbReference>
<dbReference type="Gene3D" id="1.20.58.220">
    <property type="entry name" value="Phosphate transport system protein phou homolog 2, domain 2"/>
    <property type="match status" value="1"/>
</dbReference>
<proteinExistence type="predicted"/>
<reference evidence="1 2" key="1">
    <citation type="submission" date="2019-09" db="EMBL/GenBank/DDBJ databases">
        <title>Draft genome sequences of 48 bacterial type strains from the CCUG.</title>
        <authorList>
            <person name="Tunovic T."/>
            <person name="Pineiro-Iglesias B."/>
            <person name="Unosson C."/>
            <person name="Inganas E."/>
            <person name="Ohlen M."/>
            <person name="Cardew S."/>
            <person name="Jensie-Markopoulos S."/>
            <person name="Salva-Serra F."/>
            <person name="Jaen-Luchoro D."/>
            <person name="Karlsson R."/>
            <person name="Svensson-Stadler L."/>
            <person name="Chun J."/>
            <person name="Moore E."/>
        </authorList>
    </citation>
    <scope>NUCLEOTIDE SEQUENCE [LARGE SCALE GENOMIC DNA]</scope>
    <source>
        <strain evidence="1 2">CCUG 30977</strain>
    </source>
</reference>
<comment type="caution">
    <text evidence="1">The sequence shown here is derived from an EMBL/GenBank/DDBJ whole genome shotgun (WGS) entry which is preliminary data.</text>
</comment>
<name>A0A643FAU0_IDEDE</name>
<protein>
    <submittedName>
        <fullName evidence="1">Phosphate transport regulator</fullName>
    </submittedName>
</protein>
<dbReference type="EMBL" id="VZPB01000035">
    <property type="protein sequence ID" value="KAB0579899.1"/>
    <property type="molecule type" value="Genomic_DNA"/>
</dbReference>
<dbReference type="InterPro" id="IPR038078">
    <property type="entry name" value="PhoU-like_sf"/>
</dbReference>